<feature type="region of interest" description="Disordered" evidence="1">
    <location>
        <begin position="13"/>
        <end position="36"/>
    </location>
</feature>
<gene>
    <name evidence="2" type="ORF">BURPS1710A_3690</name>
</gene>
<dbReference type="Proteomes" id="UP000001812">
    <property type="component" value="Chromosome I"/>
</dbReference>
<organism evidence="2">
    <name type="scientific">Burkholderia pseudomallei 1710a</name>
    <dbReference type="NCBI Taxonomy" id="320371"/>
    <lineage>
        <taxon>Bacteria</taxon>
        <taxon>Pseudomonadati</taxon>
        <taxon>Pseudomonadota</taxon>
        <taxon>Betaproteobacteria</taxon>
        <taxon>Burkholderiales</taxon>
        <taxon>Burkholderiaceae</taxon>
        <taxon>Burkholderia</taxon>
        <taxon>pseudomallei group</taxon>
    </lineage>
</organism>
<protein>
    <submittedName>
        <fullName evidence="2">Uncharacterized protein</fullName>
    </submittedName>
</protein>
<proteinExistence type="predicted"/>
<sequence>MIETDRLTHVASFSKMGTCSDGGGPRGAEPARGRPPWPSSSCFARYHRQIPEPIAERACGLYRCGDMPLCVVFN</sequence>
<dbReference type="RefSeq" id="WP_004186674.1">
    <property type="nucleotide sequence ID" value="NZ_CM000832.1"/>
</dbReference>
<accession>A0A0E1WAB1</accession>
<dbReference type="HOGENOM" id="CLU_200286_0_0_4"/>
<evidence type="ECO:0000313" key="2">
    <source>
        <dbReference type="EMBL" id="EET10148.1"/>
    </source>
</evidence>
<dbReference type="GeneID" id="93061313"/>
<dbReference type="EMBL" id="CM000832">
    <property type="protein sequence ID" value="EET10148.1"/>
    <property type="molecule type" value="Genomic_DNA"/>
</dbReference>
<reference evidence="2" key="1">
    <citation type="submission" date="2009-05" db="EMBL/GenBank/DDBJ databases">
        <authorList>
            <person name="Harkins D.M."/>
            <person name="DeShazer D."/>
            <person name="Woods D.E."/>
            <person name="Brinkac L.M."/>
            <person name="Brown K.A."/>
            <person name="Hung G.C."/>
            <person name="Tuanyok A."/>
            <person name="Zhang B."/>
            <person name="Nierman W.C."/>
        </authorList>
    </citation>
    <scope>NUCLEOTIDE SEQUENCE [LARGE SCALE GENOMIC DNA]</scope>
    <source>
        <strain evidence="2">1710a</strain>
    </source>
</reference>
<evidence type="ECO:0000256" key="1">
    <source>
        <dbReference type="SAM" id="MobiDB-lite"/>
    </source>
</evidence>
<name>A0A0E1WAB1_BURPE</name>
<dbReference type="AlphaFoldDB" id="A0A0E1WAB1"/>